<dbReference type="EMBL" id="JAMSHJ010000001">
    <property type="protein sequence ID" value="KAI5444609.1"/>
    <property type="molecule type" value="Genomic_DNA"/>
</dbReference>
<dbReference type="Proteomes" id="UP001058974">
    <property type="component" value="Chromosome 1"/>
</dbReference>
<evidence type="ECO:0000313" key="3">
    <source>
        <dbReference type="Proteomes" id="UP001058974"/>
    </source>
</evidence>
<dbReference type="AlphaFoldDB" id="A0A9D5BJ82"/>
<reference evidence="2 3" key="1">
    <citation type="journal article" date="2022" name="Nat. Genet.">
        <title>Improved pea reference genome and pan-genome highlight genomic features and evolutionary characteristics.</title>
        <authorList>
            <person name="Yang T."/>
            <person name="Liu R."/>
            <person name="Luo Y."/>
            <person name="Hu S."/>
            <person name="Wang D."/>
            <person name="Wang C."/>
            <person name="Pandey M.K."/>
            <person name="Ge S."/>
            <person name="Xu Q."/>
            <person name="Li N."/>
            <person name="Li G."/>
            <person name="Huang Y."/>
            <person name="Saxena R.K."/>
            <person name="Ji Y."/>
            <person name="Li M."/>
            <person name="Yan X."/>
            <person name="He Y."/>
            <person name="Liu Y."/>
            <person name="Wang X."/>
            <person name="Xiang C."/>
            <person name="Varshney R.K."/>
            <person name="Ding H."/>
            <person name="Gao S."/>
            <person name="Zong X."/>
        </authorList>
    </citation>
    <scope>NUCLEOTIDE SEQUENCE [LARGE SCALE GENOMIC DNA]</scope>
    <source>
        <strain evidence="2 3">cv. Zhongwan 6</strain>
    </source>
</reference>
<organism evidence="2 3">
    <name type="scientific">Pisum sativum</name>
    <name type="common">Garden pea</name>
    <name type="synonym">Lathyrus oleraceus</name>
    <dbReference type="NCBI Taxonomy" id="3888"/>
    <lineage>
        <taxon>Eukaryota</taxon>
        <taxon>Viridiplantae</taxon>
        <taxon>Streptophyta</taxon>
        <taxon>Embryophyta</taxon>
        <taxon>Tracheophyta</taxon>
        <taxon>Spermatophyta</taxon>
        <taxon>Magnoliopsida</taxon>
        <taxon>eudicotyledons</taxon>
        <taxon>Gunneridae</taxon>
        <taxon>Pentapetalae</taxon>
        <taxon>rosids</taxon>
        <taxon>fabids</taxon>
        <taxon>Fabales</taxon>
        <taxon>Fabaceae</taxon>
        <taxon>Papilionoideae</taxon>
        <taxon>50 kb inversion clade</taxon>
        <taxon>NPAAA clade</taxon>
        <taxon>Hologalegina</taxon>
        <taxon>IRL clade</taxon>
        <taxon>Fabeae</taxon>
        <taxon>Lathyrus</taxon>
    </lineage>
</organism>
<dbReference type="FunFam" id="3.40.50.300:FF:002884">
    <property type="entry name" value="ATP-dependent DNA helicase"/>
    <property type="match status" value="1"/>
</dbReference>
<proteinExistence type="predicted"/>
<keyword evidence="3" id="KW-1185">Reference proteome</keyword>
<evidence type="ECO:0000259" key="1">
    <source>
        <dbReference type="Pfam" id="PF14214"/>
    </source>
</evidence>
<dbReference type="Gramene" id="Psat01G0303100-T1">
    <property type="protein sequence ID" value="KAI5444609.1"/>
    <property type="gene ID" value="KIW84_013031"/>
</dbReference>
<dbReference type="Pfam" id="PF14214">
    <property type="entry name" value="Helitron_like_N"/>
    <property type="match status" value="1"/>
</dbReference>
<comment type="caution">
    <text evidence="2">The sequence shown here is derived from an EMBL/GenBank/DDBJ whole genome shotgun (WGS) entry which is preliminary data.</text>
</comment>
<protein>
    <recommendedName>
        <fullName evidence="1">Helitron helicase-like domain-containing protein</fullName>
    </recommendedName>
</protein>
<dbReference type="PANTHER" id="PTHR10492">
    <property type="match status" value="1"/>
</dbReference>
<sequence>MCCKGGKVTISQVPAPDELLQLFLDSSTEGRHFRQHIRSYNHVMSFTSLGVHVDESLVATGHGIYTFRAQGAIYHKIGGFHPNQGSRPRYLKLYIYDTDHELQNRMRENPILNQAVVYKLQKLLHQCNPFVIMFRQLALEPNIEECRLLIKERPSNQPQYSLPSASQVAAIVIGGGDEDTIERGRDINVINCDGKLTKVQETMGYYDPLQYPILLLFGTYGWDIETKTNVGKNVTCREYYSYVLQIRRNDQSVLLKSGRLLQQYVIDNYVKIETERLRWIRRNQNNIRSELKDDVINKGVLGRVKSYMYVTEFQKRGLPHVHMLLILDTDDKLWEPEEYDSVVKAEIPRHKSEPELYEAVLKHMIHGPCGVLNQSSPCMKNGHCKKRYPKDFCEETRQGNDSYPEYMRRFSDPIFLNRNKSVDNRWVVPYNPWLLLKYDCHINVEICSSIKSIKYLYKYVYKGPDRVAMEVHRGTGMDEIQQYVDARWICAPEALWKIFKFTLYKLYPSVERLQIHLPNHHQVRFYKHQRITDVLNDNQNAVTMLTEFFALNQMDPHARNYLYREIPEHYCWLKGVKKWQRRRTKRKVIGRIYTVSPSEGEKFYLRVLLSHLRGPTSWECLLTHNGACFFTFKKAVEDWGLLESDNIIRECMLEASNMCMPYALRRLFVTILIFCEPTDVRGLFNEFYPYMVKDYQMTNIVVGNNFEDMLLRELRDLLLLHGKLIKNYDLPILTMETNEVGGVPTIIQEELSVQIPDEDIQSVEKLNNDQMSAYNTIMNAIHQKQSQFFFDGPGGTDGNEPAKEDDMVKMPAEIVIPWGGESSIKKLIQHTFPQLENHGWDASYMVERAILTPKNCDVHMLNDMIINKFPGDEHILLSFDEVEGDTHNLYQQEYLHTIAPDHNAGKRAFLPRIKLKTTDGAGLPFVLIRKQFPVKLCFGITINKSQGQTIPNVGIYIPRHVFSHGQLYVALSRGVSRAATRVLIKDGKVEGEEGDFTKNIVFKEILLSQPQ</sequence>
<accession>A0A9D5BJ82</accession>
<evidence type="ECO:0000313" key="2">
    <source>
        <dbReference type="EMBL" id="KAI5444609.1"/>
    </source>
</evidence>
<dbReference type="PANTHER" id="PTHR10492:SF94">
    <property type="entry name" value="ATP-DEPENDENT DNA HELICASE"/>
    <property type="match status" value="1"/>
</dbReference>
<gene>
    <name evidence="2" type="ORF">KIW84_013031</name>
</gene>
<name>A0A9D5BJ82_PEA</name>
<feature type="domain" description="Helitron helicase-like" evidence="1">
    <location>
        <begin position="290"/>
        <end position="325"/>
    </location>
</feature>
<dbReference type="InterPro" id="IPR027417">
    <property type="entry name" value="P-loop_NTPase"/>
</dbReference>
<dbReference type="CDD" id="cd18809">
    <property type="entry name" value="SF1_C_RecD"/>
    <property type="match status" value="1"/>
</dbReference>
<dbReference type="InterPro" id="IPR025476">
    <property type="entry name" value="Helitron_helicase-like"/>
</dbReference>
<dbReference type="SUPFAM" id="SSF52540">
    <property type="entry name" value="P-loop containing nucleoside triphosphate hydrolases"/>
    <property type="match status" value="1"/>
</dbReference>